<dbReference type="EMBL" id="KV442069">
    <property type="protein sequence ID" value="OAQ26212.1"/>
    <property type="molecule type" value="Genomic_DNA"/>
</dbReference>
<dbReference type="InterPro" id="IPR004046">
    <property type="entry name" value="GST_C"/>
</dbReference>
<dbReference type="PANTHER" id="PTHR11571">
    <property type="entry name" value="GLUTATHIONE S-TRANSFERASE"/>
    <property type="match status" value="1"/>
</dbReference>
<dbReference type="InterPro" id="IPR004045">
    <property type="entry name" value="Glutathione_S-Trfase_N"/>
</dbReference>
<dbReference type="InterPro" id="IPR010987">
    <property type="entry name" value="Glutathione-S-Trfase_C-like"/>
</dbReference>
<dbReference type="PROSITE" id="PS50405">
    <property type="entry name" value="GST_CTER"/>
    <property type="match status" value="1"/>
</dbReference>
<dbReference type="AlphaFoldDB" id="A0A197JLU9"/>
<protein>
    <recommendedName>
        <fullName evidence="5">Glutathione S-transferase</fullName>
    </recommendedName>
</protein>
<dbReference type="OrthoDB" id="414243at2759"/>
<sequence length="255" mass="28741">MKPFNLNSEENSKLVASDNLKYTHSYFSIHFAGTNARGILAYAGAAWTPLYVNWGLDKPNMPFEVIPLLTIIHPDGKELTLSENNAIDIFLAKQFGLHGRNAWEEALINAFYSSSNCMFFQEIMNSFFWESSGKSEDEKAKYLDDFLNKTLASWGRIHEAHLVNNHSNGHYVGDRTTLADIRTTTMLDALEKIIGPNRVATIINTNKTPNILKLRANIESNPTYKAWISSDEYKKLSVNSAGFVKDHHPELVPSS</sequence>
<dbReference type="PANTHER" id="PTHR11571:SF150">
    <property type="entry name" value="GLUTATHIONE S-TRANSFERASE"/>
    <property type="match status" value="1"/>
</dbReference>
<dbReference type="GO" id="GO:0004364">
    <property type="term" value="F:glutathione transferase activity"/>
    <property type="evidence" value="ECO:0007669"/>
    <property type="project" value="TreeGrafter"/>
</dbReference>
<dbReference type="SUPFAM" id="SSF52833">
    <property type="entry name" value="Thioredoxin-like"/>
    <property type="match status" value="1"/>
</dbReference>
<dbReference type="PROSITE" id="PS50404">
    <property type="entry name" value="GST_NTER"/>
    <property type="match status" value="1"/>
</dbReference>
<evidence type="ECO:0000259" key="2">
    <source>
        <dbReference type="PROSITE" id="PS50405"/>
    </source>
</evidence>
<evidence type="ECO:0008006" key="5">
    <source>
        <dbReference type="Google" id="ProtNLM"/>
    </source>
</evidence>
<evidence type="ECO:0000259" key="1">
    <source>
        <dbReference type="PROSITE" id="PS50404"/>
    </source>
</evidence>
<dbReference type="InterPro" id="IPR036249">
    <property type="entry name" value="Thioredoxin-like_sf"/>
</dbReference>
<feature type="domain" description="GST N-terminal" evidence="1">
    <location>
        <begin position="20"/>
        <end position="99"/>
    </location>
</feature>
<reference evidence="3 4" key="1">
    <citation type="submission" date="2016-05" db="EMBL/GenBank/DDBJ databases">
        <title>Genome sequencing reveals origins of a unique bacterial endosymbiosis in the earliest lineages of terrestrial Fungi.</title>
        <authorList>
            <consortium name="DOE Joint Genome Institute"/>
            <person name="Uehling J."/>
            <person name="Gryganskyi A."/>
            <person name="Hameed K."/>
            <person name="Tschaplinski T."/>
            <person name="Misztal P."/>
            <person name="Wu S."/>
            <person name="Desiro A."/>
            <person name="Vande Pol N."/>
            <person name="Du Z.-Y."/>
            <person name="Zienkiewicz A."/>
            <person name="Zienkiewicz K."/>
            <person name="Morin E."/>
            <person name="Tisserant E."/>
            <person name="Splivallo R."/>
            <person name="Hainaut M."/>
            <person name="Henrissat B."/>
            <person name="Ohm R."/>
            <person name="Kuo A."/>
            <person name="Yan J."/>
            <person name="Lipzen A."/>
            <person name="Nolan M."/>
            <person name="Labutti K."/>
            <person name="Barry K."/>
            <person name="Goldstein A."/>
            <person name="Labbe J."/>
            <person name="Schadt C."/>
            <person name="Tuskan G."/>
            <person name="Grigoriev I."/>
            <person name="Martin F."/>
            <person name="Vilgalys R."/>
            <person name="Bonito G."/>
        </authorList>
    </citation>
    <scope>NUCLEOTIDE SEQUENCE [LARGE SCALE GENOMIC DNA]</scope>
    <source>
        <strain evidence="3 4">AG-77</strain>
    </source>
</reference>
<dbReference type="Proteomes" id="UP000078512">
    <property type="component" value="Unassembled WGS sequence"/>
</dbReference>
<dbReference type="STRING" id="1314771.A0A197JLU9"/>
<feature type="domain" description="GST C-terminal" evidence="2">
    <location>
        <begin position="101"/>
        <end position="237"/>
    </location>
</feature>
<dbReference type="SUPFAM" id="SSF47616">
    <property type="entry name" value="GST C-terminal domain-like"/>
    <property type="match status" value="1"/>
</dbReference>
<dbReference type="Gene3D" id="3.40.30.10">
    <property type="entry name" value="Glutaredoxin"/>
    <property type="match status" value="1"/>
</dbReference>
<dbReference type="Pfam" id="PF14497">
    <property type="entry name" value="GST_C_3"/>
    <property type="match status" value="1"/>
</dbReference>
<dbReference type="Gene3D" id="1.20.1050.10">
    <property type="match status" value="1"/>
</dbReference>
<name>A0A197JLU9_9FUNG</name>
<keyword evidence="4" id="KW-1185">Reference proteome</keyword>
<dbReference type="InterPro" id="IPR036282">
    <property type="entry name" value="Glutathione-S-Trfase_C_sf"/>
</dbReference>
<evidence type="ECO:0000313" key="4">
    <source>
        <dbReference type="Proteomes" id="UP000078512"/>
    </source>
</evidence>
<gene>
    <name evidence="3" type="ORF">K457DRAFT_22353</name>
</gene>
<proteinExistence type="predicted"/>
<dbReference type="GO" id="GO:0006749">
    <property type="term" value="P:glutathione metabolic process"/>
    <property type="evidence" value="ECO:0007669"/>
    <property type="project" value="TreeGrafter"/>
</dbReference>
<organism evidence="3 4">
    <name type="scientific">Linnemannia elongata AG-77</name>
    <dbReference type="NCBI Taxonomy" id="1314771"/>
    <lineage>
        <taxon>Eukaryota</taxon>
        <taxon>Fungi</taxon>
        <taxon>Fungi incertae sedis</taxon>
        <taxon>Mucoromycota</taxon>
        <taxon>Mortierellomycotina</taxon>
        <taxon>Mortierellomycetes</taxon>
        <taxon>Mortierellales</taxon>
        <taxon>Mortierellaceae</taxon>
        <taxon>Linnemannia</taxon>
    </lineage>
</organism>
<evidence type="ECO:0000313" key="3">
    <source>
        <dbReference type="EMBL" id="OAQ26212.1"/>
    </source>
</evidence>
<accession>A0A197JLU9</accession>
<dbReference type="InterPro" id="IPR050213">
    <property type="entry name" value="GST_superfamily"/>
</dbReference>